<dbReference type="PROSITE" id="PS00109">
    <property type="entry name" value="PROTEIN_KINASE_TYR"/>
    <property type="match status" value="1"/>
</dbReference>
<dbReference type="FunFam" id="3.30.200.20:FF:000026">
    <property type="entry name" value="Tyrosine-protein kinase receptor"/>
    <property type="match status" value="1"/>
</dbReference>
<accession>Q9NJV5</accession>
<feature type="compositionally biased region" description="Polar residues" evidence="23">
    <location>
        <begin position="1604"/>
        <end position="1616"/>
    </location>
</feature>
<keyword evidence="6 22" id="KW-0812">Transmembrane</keyword>
<dbReference type="InterPro" id="IPR013783">
    <property type="entry name" value="Ig-like_fold"/>
</dbReference>
<dbReference type="GO" id="GO:0042593">
    <property type="term" value="P:glucose homeostasis"/>
    <property type="evidence" value="ECO:0007669"/>
    <property type="project" value="TreeGrafter"/>
</dbReference>
<dbReference type="FunFam" id="1.10.510.10:FF:000528">
    <property type="entry name" value="Tyrosine-protein kinase receptor"/>
    <property type="match status" value="1"/>
</dbReference>
<dbReference type="InterPro" id="IPR017441">
    <property type="entry name" value="Protein_kinase_ATP_BS"/>
</dbReference>
<evidence type="ECO:0000313" key="29">
    <source>
        <dbReference type="Proteomes" id="UP001165740"/>
    </source>
</evidence>
<evidence type="ECO:0000256" key="13">
    <source>
        <dbReference type="ARBA" id="ARBA00022989"/>
    </source>
</evidence>
<dbReference type="GO" id="GO:0043410">
    <property type="term" value="P:positive regulation of MAPK cascade"/>
    <property type="evidence" value="ECO:0007669"/>
    <property type="project" value="TreeGrafter"/>
</dbReference>
<evidence type="ECO:0000256" key="4">
    <source>
        <dbReference type="ARBA" id="ARBA00022679"/>
    </source>
</evidence>
<dbReference type="GO" id="GO:0046872">
    <property type="term" value="F:metal ion binding"/>
    <property type="evidence" value="ECO:0007669"/>
    <property type="project" value="UniProtKB-KW"/>
</dbReference>
<dbReference type="Pfam" id="PF00041">
    <property type="entry name" value="fn3"/>
    <property type="match status" value="1"/>
</dbReference>
<feature type="domain" description="Fibronectin type-III" evidence="27">
    <location>
        <begin position="608"/>
        <end position="704"/>
    </location>
</feature>
<dbReference type="Pfam" id="PF01030">
    <property type="entry name" value="Recep_L_domain"/>
    <property type="match status" value="2"/>
</dbReference>
<evidence type="ECO:0000256" key="14">
    <source>
        <dbReference type="ARBA" id="ARBA00023136"/>
    </source>
</evidence>
<dbReference type="InterPro" id="IPR000719">
    <property type="entry name" value="Prot_kinase_dom"/>
</dbReference>
<dbReference type="SUPFAM" id="SSF56112">
    <property type="entry name" value="Protein kinase-like (PK-like)"/>
    <property type="match status" value="1"/>
</dbReference>
<reference evidence="30" key="2">
    <citation type="submission" date="2025-04" db="UniProtKB">
        <authorList>
            <consortium name="RefSeq"/>
        </authorList>
    </citation>
    <scope>IDENTIFICATION</scope>
</reference>
<keyword evidence="14 24" id="KW-0472">Membrane</keyword>
<dbReference type="GO" id="GO:0005899">
    <property type="term" value="C:insulin receptor complex"/>
    <property type="evidence" value="ECO:0007669"/>
    <property type="project" value="TreeGrafter"/>
</dbReference>
<dbReference type="EC" id="2.7.10.1" evidence="22"/>
<dbReference type="Gene3D" id="2.10.220.10">
    <property type="entry name" value="Hormone Receptor, Insulin-like Growth Factor Receptor 1, Chain A, domain 2"/>
    <property type="match status" value="1"/>
</dbReference>
<keyword evidence="15" id="KW-0829">Tyrosine-protein kinase</keyword>
<evidence type="ECO:0000256" key="10">
    <source>
        <dbReference type="ARBA" id="ARBA00022741"/>
    </source>
</evidence>
<feature type="binding site" evidence="21">
    <location>
        <position position="1063"/>
    </location>
    <ligand>
        <name>ATP</name>
        <dbReference type="ChEBI" id="CHEBI:30616"/>
    </ligand>
</feature>
<dbReference type="InterPro" id="IPR006212">
    <property type="entry name" value="Furin_repeat"/>
</dbReference>
<proteinExistence type="evidence at transcript level"/>
<reference evidence="28" key="1">
    <citation type="submission" date="1998-10" db="EMBL/GenBank/DDBJ databases">
        <title>Characterization of a Biomphalaria glabrata insulin-related peptide receptor.</title>
        <authorList>
            <person name="Lardans V."/>
            <person name="Coppin J.-F."/>
            <person name="Dissous C."/>
        </authorList>
    </citation>
    <scope>NUCLEOTIDE SEQUENCE</scope>
</reference>
<dbReference type="InterPro" id="IPR011009">
    <property type="entry name" value="Kinase-like_dom_sf"/>
</dbReference>
<keyword evidence="3 22" id="KW-0597">Phosphoprotein</keyword>
<dbReference type="SUPFAM" id="SSF49265">
    <property type="entry name" value="Fibronectin type III"/>
    <property type="match status" value="2"/>
</dbReference>
<dbReference type="SMART" id="SM00219">
    <property type="entry name" value="TyrKc"/>
    <property type="match status" value="1"/>
</dbReference>
<dbReference type="InterPro" id="IPR002011">
    <property type="entry name" value="Tyr_kinase_rcpt_2_CS"/>
</dbReference>
<evidence type="ECO:0000256" key="16">
    <source>
        <dbReference type="ARBA" id="ARBA00023157"/>
    </source>
</evidence>
<organism evidence="28">
    <name type="scientific">Biomphalaria glabrata</name>
    <name type="common">Bloodfluke planorb</name>
    <name type="synonym">Freshwater snail</name>
    <dbReference type="NCBI Taxonomy" id="6526"/>
    <lineage>
        <taxon>Eukaryota</taxon>
        <taxon>Metazoa</taxon>
        <taxon>Spiralia</taxon>
        <taxon>Lophotrochozoa</taxon>
        <taxon>Mollusca</taxon>
        <taxon>Gastropoda</taxon>
        <taxon>Heterobranchia</taxon>
        <taxon>Euthyneura</taxon>
        <taxon>Panpulmonata</taxon>
        <taxon>Hygrophila</taxon>
        <taxon>Lymnaeoidea</taxon>
        <taxon>Planorbidae</taxon>
        <taxon>Biomphalaria</taxon>
    </lineage>
</organism>
<dbReference type="InterPro" id="IPR036941">
    <property type="entry name" value="Rcpt_L-dom_sf"/>
</dbReference>
<dbReference type="PANTHER" id="PTHR24416">
    <property type="entry name" value="TYROSINE-PROTEIN KINASE RECEPTOR"/>
    <property type="match status" value="1"/>
</dbReference>
<dbReference type="GeneID" id="106052721"/>
<evidence type="ECO:0000256" key="3">
    <source>
        <dbReference type="ARBA" id="ARBA00022553"/>
    </source>
</evidence>
<dbReference type="InterPro" id="IPR008266">
    <property type="entry name" value="Tyr_kinase_AS"/>
</dbReference>
<dbReference type="PROSITE" id="PS00107">
    <property type="entry name" value="PROTEIN_KINASE_ATP"/>
    <property type="match status" value="1"/>
</dbReference>
<evidence type="ECO:0000256" key="6">
    <source>
        <dbReference type="ARBA" id="ARBA00022692"/>
    </source>
</evidence>
<keyword evidence="9" id="KW-0677">Repeat</keyword>
<feature type="domain" description="Fibronectin type-III" evidence="27">
    <location>
        <begin position="489"/>
        <end position="604"/>
    </location>
</feature>
<sequence>MINRLYLFILVVTKITTPSFASVDGSKYCLANVVAPPNGVCPSIGIRNLDNFNLLRNCTVIEGNLFITVDATNSQNGIYAIEDLSFPELREISDHLIVYRVNKLTSFKKLFPNLRVIRGQHLFDVYSLVIYENNDLQEIGLINLDVIGRGSVRISNNFKLCYADTINWTQLGVEELVYIYDNSKQPCPVCRSNCEPRNCWSYDQCQKGFTCSCKANQGCMANGACCHEYCLGGCKGPTAEDCYSCKYVSFNNSCLSECPPATYRYKGRRCLTDRECLSLPYQSGKAPMLLVGEKGEPSQCVFYCPQNYTIRELKEKNYNECVKCTGFCHKECSGLEVQSAEDALNLQGCTKISGDLTIKILRSTSKVVEELTKGLGNIIEITQSFAVRQSYALKTLYFLKSLQYIGTEIPKDSTKSDEFTLLDNHNLYDLFPEEQMKKMKIKHGRLVIHNNRNLCLYKIQDFVSHLNLTFNPDGISTMTNGDQRPCMKEFLNISVTVYSHTSVVLRWDKYKADVRQLLTYIMNYKEINDLNDIPKVTYGRDSCSNDVWMTREFPPVDSEDVFQLGLLRDLKPYTPYAVYVQAYTVTTATHSAITDVITFKTLPYYPSEPRDLTAVAESPYELKIKWKPPIKTNGVIKYYKVYYHKLEFDEKIYCQRDYCVENFSSPKLRLTSRLEEEITLEDLPIGCCRCPMSQEQLTTESQKRQVEVHFEDFLHKNIYCKRYDKLPEEVDNTLAHLSIDFLVEHSDSKLLWQELTNSGYNETHLNETLVVDTLEGEPTTIIQGISNYSNPYPTIMEVEVYFATEVTLTNLDHFSEYSIEVIACHETNTNISNGAKYCSIRAITLGITHPNWRQDKINESSIEIEVETNYTGRVFIKWDSPPNPNGLIMSYYIVYKKANQENAVGTQLCLTRQEYLKNHGYRMKLDDYGNFTFKIGTLSLAGNKTFTSEKFFILPKPPGPDDSNLLLIVGLVVGICCAIMIVGIAVVLYYRQKILPTGTTVISPNANYVPSEHVYNLDEWEVSRDKIRLIRELGQGSFGMVYEGIAKGLRDDDPEEEIPVAVKTVNERANFTDTQEFLNEATIMKAFHCHHVVKLLGVVSRAHPYYVVMELMPLGDLKTYLQQLRPDEEHPFATPPTLLEILQMTGEIADGMAYLADKKFVHRDLAARNCMVAGDRTVKVGDFGMTRDVYETDYYRKGGKGMLPVRWMAPESLKDGVFSSMSDCWSFGVVLWEMVTLAAQPYQGLSNEEVVRFVTDGHVMDIPENCPEEMAFLMRLCWERRPNKRPTFKAVIKFLLPKLKSSFEKVSFYYSSGSDTHDGAGPGNIELFEGTLELIERREDATSINSFCIEGAAAPKQSSLPQSNAEGNSQFGITETVFQFDDELVPLGYMDNEDDEEDCFISEFGDDVDDSSQPFMPESHTSSVNPRQPLSHQSHHSNGSEASLHNSGLIEMKPLIKKEKSRGSPSPKQTIIPRPVEYLDHGPPTLEMKPDPRSSLPQNNPFSTSTADPLRLGPHNTIASSNLPGGLVSRPNLRLPVLSPPPTTGFKIVSQHNSGDNTDAGRQDKPPSGQPIVTHPAAPLANLVHFENELESPQATGLSLPDQHYSSTPSAIATTNSSDGSKESTKSSESFSLRNGLTNGHIYLPPQIDIGQPHANLIHVLLLKHVKGNKV</sequence>
<dbReference type="Pfam" id="PF07714">
    <property type="entry name" value="PK_Tyr_Ser-Thr"/>
    <property type="match status" value="1"/>
</dbReference>
<feature type="transmembrane region" description="Helical" evidence="24">
    <location>
        <begin position="965"/>
        <end position="990"/>
    </location>
</feature>
<dbReference type="GO" id="GO:0043560">
    <property type="term" value="F:insulin receptor substrate binding"/>
    <property type="evidence" value="ECO:0007669"/>
    <property type="project" value="TreeGrafter"/>
</dbReference>
<evidence type="ECO:0000256" key="2">
    <source>
        <dbReference type="ARBA" id="ARBA00004479"/>
    </source>
</evidence>
<keyword evidence="10 21" id="KW-0547">Nucleotide-binding</keyword>
<comment type="subcellular location">
    <subcellularLocation>
        <location evidence="2">Membrane</location>
        <topology evidence="2">Single-pass type I membrane protein</topology>
    </subcellularLocation>
</comment>
<feature type="compositionally biased region" description="Polar residues" evidence="23">
    <location>
        <begin position="1495"/>
        <end position="1507"/>
    </location>
</feature>
<keyword evidence="5" id="KW-0165">Cleavage on pair of basic residues</keyword>
<keyword evidence="17 22" id="KW-0675">Receptor</keyword>
<feature type="chain" id="PRO_5039968649" description="Tyrosine-protein kinase receptor" evidence="25 30">
    <location>
        <begin position="22"/>
        <end position="1671"/>
    </location>
</feature>
<dbReference type="Pfam" id="PF00757">
    <property type="entry name" value="Furin-like"/>
    <property type="match status" value="1"/>
</dbReference>
<dbReference type="Gene3D" id="3.30.200.20">
    <property type="entry name" value="Phosphorylase Kinase, domain 1"/>
    <property type="match status" value="1"/>
</dbReference>
<evidence type="ECO:0000256" key="9">
    <source>
        <dbReference type="ARBA" id="ARBA00022737"/>
    </source>
</evidence>
<dbReference type="InterPro" id="IPR036116">
    <property type="entry name" value="FN3_sf"/>
</dbReference>
<dbReference type="Proteomes" id="UP001165740">
    <property type="component" value="Chromosome 1"/>
</dbReference>
<dbReference type="InterPro" id="IPR009030">
    <property type="entry name" value="Growth_fac_rcpt_cys_sf"/>
</dbReference>
<evidence type="ECO:0000313" key="30">
    <source>
        <dbReference type="RefSeq" id="NP_001298211.1"/>
    </source>
</evidence>
<dbReference type="InterPro" id="IPR050122">
    <property type="entry name" value="RTK"/>
</dbReference>
<evidence type="ECO:0000256" key="1">
    <source>
        <dbReference type="ARBA" id="ARBA00001936"/>
    </source>
</evidence>
<gene>
    <name evidence="30" type="primary">LOC106052721</name>
</gene>
<keyword evidence="16" id="KW-1015">Disulfide bond</keyword>
<evidence type="ECO:0000256" key="20">
    <source>
        <dbReference type="ARBA" id="ARBA00051243"/>
    </source>
</evidence>
<evidence type="ECO:0000256" key="7">
    <source>
        <dbReference type="ARBA" id="ARBA00022723"/>
    </source>
</evidence>
<dbReference type="SMART" id="SM00261">
    <property type="entry name" value="FU"/>
    <property type="match status" value="1"/>
</dbReference>
<keyword evidence="19" id="KW-0464">Manganese</keyword>
<dbReference type="InterPro" id="IPR001245">
    <property type="entry name" value="Ser-Thr/Tyr_kinase_cat_dom"/>
</dbReference>
<dbReference type="OMA" id="AVESNTW"/>
<keyword evidence="13 24" id="KW-1133">Transmembrane helix</keyword>
<evidence type="ECO:0000256" key="15">
    <source>
        <dbReference type="ARBA" id="ARBA00023137"/>
    </source>
</evidence>
<dbReference type="InterPro" id="IPR020635">
    <property type="entry name" value="Tyr_kinase_cat_dom"/>
</dbReference>
<keyword evidence="12 21" id="KW-0067">ATP-binding</keyword>
<dbReference type="SUPFAM" id="SSF57184">
    <property type="entry name" value="Growth factor receptor domain"/>
    <property type="match status" value="1"/>
</dbReference>
<dbReference type="PROSITE" id="PS50011">
    <property type="entry name" value="PROTEIN_KINASE_DOM"/>
    <property type="match status" value="1"/>
</dbReference>
<comment type="catalytic activity">
    <reaction evidence="20 22">
        <text>L-tyrosyl-[protein] + ATP = O-phospho-L-tyrosyl-[protein] + ADP + H(+)</text>
        <dbReference type="Rhea" id="RHEA:10596"/>
        <dbReference type="Rhea" id="RHEA-COMP:10136"/>
        <dbReference type="Rhea" id="RHEA-COMP:20101"/>
        <dbReference type="ChEBI" id="CHEBI:15378"/>
        <dbReference type="ChEBI" id="CHEBI:30616"/>
        <dbReference type="ChEBI" id="CHEBI:46858"/>
        <dbReference type="ChEBI" id="CHEBI:61978"/>
        <dbReference type="ChEBI" id="CHEBI:456216"/>
        <dbReference type="EC" id="2.7.10.1"/>
    </reaction>
</comment>
<evidence type="ECO:0000256" key="24">
    <source>
        <dbReference type="SAM" id="Phobius"/>
    </source>
</evidence>
<dbReference type="GO" id="GO:0051897">
    <property type="term" value="P:positive regulation of phosphatidylinositol 3-kinase/protein kinase B signal transduction"/>
    <property type="evidence" value="ECO:0007669"/>
    <property type="project" value="TreeGrafter"/>
</dbReference>
<evidence type="ECO:0000256" key="19">
    <source>
        <dbReference type="ARBA" id="ARBA00023211"/>
    </source>
</evidence>
<dbReference type="SUPFAM" id="SSF52058">
    <property type="entry name" value="L domain-like"/>
    <property type="match status" value="2"/>
</dbReference>
<dbReference type="InterPro" id="IPR000494">
    <property type="entry name" value="Rcpt_L-dom"/>
</dbReference>
<dbReference type="Gene3D" id="2.60.40.10">
    <property type="entry name" value="Immunoglobulins"/>
    <property type="match status" value="4"/>
</dbReference>
<dbReference type="GO" id="GO:0005009">
    <property type="term" value="F:insulin receptor activity"/>
    <property type="evidence" value="ECO:0007669"/>
    <property type="project" value="TreeGrafter"/>
</dbReference>
<keyword evidence="4" id="KW-0808">Transferase</keyword>
<dbReference type="VEuPathDB" id="VectorBase:BGLAX_032744"/>
<dbReference type="PROSITE" id="PS00239">
    <property type="entry name" value="RECEPTOR_TYR_KIN_II"/>
    <property type="match status" value="1"/>
</dbReference>
<evidence type="ECO:0000256" key="11">
    <source>
        <dbReference type="ARBA" id="ARBA00022777"/>
    </source>
</evidence>
<evidence type="ECO:0000256" key="18">
    <source>
        <dbReference type="ARBA" id="ARBA00023180"/>
    </source>
</evidence>
<dbReference type="OrthoDB" id="5809444at2759"/>
<dbReference type="PANTHER" id="PTHR24416:SF525">
    <property type="entry name" value="INSULIN-LIKE RECEPTOR"/>
    <property type="match status" value="1"/>
</dbReference>
<dbReference type="Gene3D" id="1.10.510.10">
    <property type="entry name" value="Transferase(Phosphotransferase) domain 1"/>
    <property type="match status" value="1"/>
</dbReference>
<feature type="compositionally biased region" description="Polar residues" evidence="23">
    <location>
        <begin position="1411"/>
        <end position="1446"/>
    </location>
</feature>
<evidence type="ECO:0000259" key="26">
    <source>
        <dbReference type="PROSITE" id="PS50011"/>
    </source>
</evidence>
<evidence type="ECO:0000313" key="28">
    <source>
        <dbReference type="EMBL" id="AAF31166.1"/>
    </source>
</evidence>
<dbReference type="RefSeq" id="NP_001298211.1">
    <property type="nucleotide sequence ID" value="NM_001311282.1"/>
</dbReference>
<protein>
    <recommendedName>
        <fullName evidence="22">Tyrosine-protein kinase receptor</fullName>
        <ecNumber evidence="22">2.7.10.1</ecNumber>
    </recommendedName>
</protein>
<evidence type="ECO:0000256" key="23">
    <source>
        <dbReference type="SAM" id="MobiDB-lite"/>
    </source>
</evidence>
<dbReference type="EMBL" id="AF101195">
    <property type="protein sequence ID" value="AAF31166.1"/>
    <property type="molecule type" value="mRNA"/>
</dbReference>
<dbReference type="CDD" id="cd00063">
    <property type="entry name" value="FN3"/>
    <property type="match status" value="2"/>
</dbReference>
<dbReference type="SMART" id="SM00060">
    <property type="entry name" value="FN3"/>
    <property type="match status" value="2"/>
</dbReference>
<dbReference type="PROSITE" id="PS50853">
    <property type="entry name" value="FN3"/>
    <property type="match status" value="2"/>
</dbReference>
<dbReference type="PRINTS" id="PR00109">
    <property type="entry name" value="TYRKINASE"/>
</dbReference>
<evidence type="ECO:0000256" key="25">
    <source>
        <dbReference type="SAM" id="SignalP"/>
    </source>
</evidence>
<dbReference type="CDD" id="cd00064">
    <property type="entry name" value="FU"/>
    <property type="match status" value="1"/>
</dbReference>
<feature type="region of interest" description="Disordered" evidence="23">
    <location>
        <begin position="1594"/>
        <end position="1632"/>
    </location>
</feature>
<dbReference type="InterPro" id="IPR006211">
    <property type="entry name" value="Furin-like_Cys-rich_dom"/>
</dbReference>
<keyword evidence="7" id="KW-0479">Metal-binding</keyword>
<dbReference type="GO" id="GO:0030424">
    <property type="term" value="C:axon"/>
    <property type="evidence" value="ECO:0007669"/>
    <property type="project" value="TreeGrafter"/>
</dbReference>
<keyword evidence="29" id="KW-1185">Reference proteome</keyword>
<keyword evidence="11" id="KW-0418">Kinase</keyword>
<comment type="cofactor">
    <cofactor evidence="1">
        <name>Mn(2+)</name>
        <dbReference type="ChEBI" id="CHEBI:29035"/>
    </cofactor>
</comment>
<evidence type="ECO:0000256" key="21">
    <source>
        <dbReference type="PROSITE-ProRule" id="PRU10141"/>
    </source>
</evidence>
<dbReference type="VEuPathDB" id="VectorBase:BGLB013815"/>
<keyword evidence="8 25" id="KW-0732">Signal</keyword>
<dbReference type="Gene3D" id="3.80.20.20">
    <property type="entry name" value="Receptor L-domain"/>
    <property type="match status" value="2"/>
</dbReference>
<name>Q9NJV5_BIOGL</name>
<dbReference type="GO" id="GO:0005524">
    <property type="term" value="F:ATP binding"/>
    <property type="evidence" value="ECO:0007669"/>
    <property type="project" value="UniProtKB-UniRule"/>
</dbReference>
<evidence type="ECO:0000256" key="8">
    <source>
        <dbReference type="ARBA" id="ARBA00022729"/>
    </source>
</evidence>
<comment type="similarity">
    <text evidence="22">Belongs to the protein kinase superfamily. Tyr protein kinase family. Insulin receptor subfamily.</text>
</comment>
<dbReference type="InterPro" id="IPR003961">
    <property type="entry name" value="FN3_dom"/>
</dbReference>
<evidence type="ECO:0000256" key="22">
    <source>
        <dbReference type="RuleBase" id="RU000312"/>
    </source>
</evidence>
<evidence type="ECO:0000256" key="12">
    <source>
        <dbReference type="ARBA" id="ARBA00022840"/>
    </source>
</evidence>
<feature type="domain" description="Protein kinase" evidence="26">
    <location>
        <begin position="1027"/>
        <end position="1299"/>
    </location>
</feature>
<evidence type="ECO:0000259" key="27">
    <source>
        <dbReference type="PROSITE" id="PS50853"/>
    </source>
</evidence>
<evidence type="ECO:0000256" key="5">
    <source>
        <dbReference type="ARBA" id="ARBA00022685"/>
    </source>
</evidence>
<feature type="region of interest" description="Disordered" evidence="23">
    <location>
        <begin position="1403"/>
        <end position="1575"/>
    </location>
</feature>
<feature type="signal peptide" evidence="25">
    <location>
        <begin position="1"/>
        <end position="21"/>
    </location>
</feature>
<keyword evidence="18" id="KW-0325">Glycoprotein</keyword>
<dbReference type="CDD" id="cd05032">
    <property type="entry name" value="PTKc_InsR_like"/>
    <property type="match status" value="1"/>
</dbReference>
<evidence type="ECO:0000256" key="17">
    <source>
        <dbReference type="ARBA" id="ARBA00023170"/>
    </source>
</evidence>